<dbReference type="AlphaFoldDB" id="A0A2I6SA66"/>
<sequence>MRRQRGISLISTMIGLLIGMLGVVTMTAIYVTQSTQTERTRQSSTLDGQSALGIVVAQLELQRAGFGVASDTNSCFGPSDPGPSGTANEDFVLIRDAAFDAGGFTAGSAVDVPAPAGTEDEEPDLAVDGNAVAWHWVDADGGSQCAALVGDGERLLLLSDTDCATATDWDSLNWGDDEIAVVMVNGAPTFSAYRSATGCSPFGRLPQGSGLYVSIRVGQSVAGMNSSSTLCIPNICQ</sequence>
<accession>A0A2I6SA66</accession>
<keyword evidence="3" id="KW-1185">Reference proteome</keyword>
<reference evidence="2 3" key="1">
    <citation type="submission" date="2018-01" db="EMBL/GenBank/DDBJ databases">
        <authorList>
            <person name="Fu G.-Y."/>
        </authorList>
    </citation>
    <scope>NUCLEOTIDE SEQUENCE [LARGE SCALE GENOMIC DNA]</scope>
    <source>
        <strain evidence="2 3">SY39</strain>
    </source>
</reference>
<dbReference type="Proteomes" id="UP000242205">
    <property type="component" value="Chromosome"/>
</dbReference>
<keyword evidence="1" id="KW-0812">Transmembrane</keyword>
<protein>
    <recommendedName>
        <fullName evidence="4">Type IV pilus assembly protein PilW</fullName>
    </recommendedName>
</protein>
<feature type="transmembrane region" description="Helical" evidence="1">
    <location>
        <begin position="7"/>
        <end position="31"/>
    </location>
</feature>
<evidence type="ECO:0000313" key="2">
    <source>
        <dbReference type="EMBL" id="AUN96158.1"/>
    </source>
</evidence>
<name>A0A2I6SA66_9RHOO</name>
<evidence type="ECO:0000256" key="1">
    <source>
        <dbReference type="SAM" id="Phobius"/>
    </source>
</evidence>
<keyword evidence="1" id="KW-1133">Transmembrane helix</keyword>
<dbReference type="RefSeq" id="WP_102248201.1">
    <property type="nucleotide sequence ID" value="NZ_CP025682.1"/>
</dbReference>
<dbReference type="EMBL" id="CP025682">
    <property type="protein sequence ID" value="AUN96158.1"/>
    <property type="molecule type" value="Genomic_DNA"/>
</dbReference>
<gene>
    <name evidence="2" type="ORF">C0099_15145</name>
</gene>
<keyword evidence="1" id="KW-0472">Membrane</keyword>
<dbReference type="KEGG" id="atw:C0099_15145"/>
<evidence type="ECO:0000313" key="3">
    <source>
        <dbReference type="Proteomes" id="UP000242205"/>
    </source>
</evidence>
<evidence type="ECO:0008006" key="4">
    <source>
        <dbReference type="Google" id="ProtNLM"/>
    </source>
</evidence>
<proteinExistence type="predicted"/>
<organism evidence="2 3">
    <name type="scientific">Pseudazoarcus pumilus</name>
    <dbReference type="NCBI Taxonomy" id="2067960"/>
    <lineage>
        <taxon>Bacteria</taxon>
        <taxon>Pseudomonadati</taxon>
        <taxon>Pseudomonadota</taxon>
        <taxon>Betaproteobacteria</taxon>
        <taxon>Rhodocyclales</taxon>
        <taxon>Zoogloeaceae</taxon>
        <taxon>Pseudazoarcus</taxon>
    </lineage>
</organism>